<evidence type="ECO:0000259" key="9">
    <source>
        <dbReference type="SMART" id="SM01032"/>
    </source>
</evidence>
<dbReference type="InterPro" id="IPR038765">
    <property type="entry name" value="Papain-like_cys_pep_sf"/>
</dbReference>
<evidence type="ECO:0000256" key="3">
    <source>
        <dbReference type="ARBA" id="ARBA00022763"/>
    </source>
</evidence>
<dbReference type="Pfam" id="PF10404">
    <property type="entry name" value="BHD_2"/>
    <property type="match status" value="1"/>
</dbReference>
<dbReference type="GeneID" id="96006749"/>
<feature type="compositionally biased region" description="Polar residues" evidence="6">
    <location>
        <begin position="362"/>
        <end position="379"/>
    </location>
</feature>
<name>A0AB34KQX2_9PEZI</name>
<dbReference type="GO" id="GO:0003697">
    <property type="term" value="F:single-stranded DNA binding"/>
    <property type="evidence" value="ECO:0007669"/>
    <property type="project" value="TreeGrafter"/>
</dbReference>
<feature type="compositionally biased region" description="Acidic residues" evidence="6">
    <location>
        <begin position="858"/>
        <end position="870"/>
    </location>
</feature>
<gene>
    <name evidence="10" type="ORF">WHR41_05306</name>
</gene>
<evidence type="ECO:0008006" key="12">
    <source>
        <dbReference type="Google" id="ProtNLM"/>
    </source>
</evidence>
<feature type="compositionally biased region" description="Polar residues" evidence="6">
    <location>
        <begin position="797"/>
        <end position="810"/>
    </location>
</feature>
<dbReference type="Pfam" id="PF10403">
    <property type="entry name" value="BHD_1"/>
    <property type="match status" value="1"/>
</dbReference>
<dbReference type="AlphaFoldDB" id="A0AB34KQX2"/>
<dbReference type="Pfam" id="PF03835">
    <property type="entry name" value="Rad4"/>
    <property type="match status" value="1"/>
</dbReference>
<dbReference type="InterPro" id="IPR018325">
    <property type="entry name" value="Rad4/PNGase_transGLS-fold"/>
</dbReference>
<keyword evidence="4" id="KW-0234">DNA repair</keyword>
<dbReference type="InterPro" id="IPR042488">
    <property type="entry name" value="Rad4_BHD3_sf"/>
</dbReference>
<proteinExistence type="inferred from homology"/>
<dbReference type="GO" id="GO:0005737">
    <property type="term" value="C:cytoplasm"/>
    <property type="evidence" value="ECO:0007669"/>
    <property type="project" value="TreeGrafter"/>
</dbReference>
<reference evidence="10 11" key="1">
    <citation type="journal article" date="2020" name="Microbiol. Resour. Announc.">
        <title>Draft Genome Sequence of a Cladosporium Species Isolated from the Mesophotic Ascidian Didemnum maculosum.</title>
        <authorList>
            <person name="Gioti A."/>
            <person name="Siaperas R."/>
            <person name="Nikolaivits E."/>
            <person name="Le Goff G."/>
            <person name="Ouazzani J."/>
            <person name="Kotoulas G."/>
            <person name="Topakas E."/>
        </authorList>
    </citation>
    <scope>NUCLEOTIDE SEQUENCE [LARGE SCALE GENOMIC DNA]</scope>
    <source>
        <strain evidence="10 11">TM138-S3</strain>
    </source>
</reference>
<dbReference type="GO" id="GO:0000111">
    <property type="term" value="C:nucleotide-excision repair factor 2 complex"/>
    <property type="evidence" value="ECO:0007669"/>
    <property type="project" value="TreeGrafter"/>
</dbReference>
<comment type="subcellular location">
    <subcellularLocation>
        <location evidence="1">Nucleus</location>
    </subcellularLocation>
</comment>
<feature type="region of interest" description="Disordered" evidence="6">
    <location>
        <begin position="162"/>
        <end position="184"/>
    </location>
</feature>
<feature type="domain" description="Rad4 beta-hairpin" evidence="7">
    <location>
        <begin position="531"/>
        <end position="589"/>
    </location>
</feature>
<dbReference type="Proteomes" id="UP000803884">
    <property type="component" value="Unassembled WGS sequence"/>
</dbReference>
<feature type="compositionally biased region" description="Acidic residues" evidence="6">
    <location>
        <begin position="124"/>
        <end position="134"/>
    </location>
</feature>
<feature type="compositionally biased region" description="Gly residues" evidence="6">
    <location>
        <begin position="890"/>
        <end position="904"/>
    </location>
</feature>
<feature type="compositionally biased region" description="Acidic residues" evidence="6">
    <location>
        <begin position="833"/>
        <end position="842"/>
    </location>
</feature>
<feature type="compositionally biased region" description="Basic and acidic residues" evidence="6">
    <location>
        <begin position="1002"/>
        <end position="1016"/>
    </location>
</feature>
<dbReference type="InterPro" id="IPR018326">
    <property type="entry name" value="Rad4_beta-hairpin_dom1"/>
</dbReference>
<feature type="region of interest" description="Disordered" evidence="6">
    <location>
        <begin position="608"/>
        <end position="636"/>
    </location>
</feature>
<dbReference type="EMBL" id="JAAQHG020000014">
    <property type="protein sequence ID" value="KAL1586591.1"/>
    <property type="molecule type" value="Genomic_DNA"/>
</dbReference>
<dbReference type="RefSeq" id="XP_069229696.1">
    <property type="nucleotide sequence ID" value="XM_069373911.1"/>
</dbReference>
<dbReference type="Gene3D" id="3.30.70.2460">
    <property type="entry name" value="Rad4, beta-hairpin domain BHD3"/>
    <property type="match status" value="1"/>
</dbReference>
<dbReference type="Gene3D" id="3.30.60.290">
    <property type="entry name" value="Rad4, beta-hairpin domain BHD2"/>
    <property type="match status" value="1"/>
</dbReference>
<feature type="region of interest" description="Disordered" evidence="6">
    <location>
        <begin position="772"/>
        <end position="1112"/>
    </location>
</feature>
<feature type="domain" description="Rad4 beta-hairpin" evidence="8">
    <location>
        <begin position="591"/>
        <end position="650"/>
    </location>
</feature>
<evidence type="ECO:0000259" key="7">
    <source>
        <dbReference type="SMART" id="SM01030"/>
    </source>
</evidence>
<dbReference type="GO" id="GO:0003684">
    <property type="term" value="F:damaged DNA binding"/>
    <property type="evidence" value="ECO:0007669"/>
    <property type="project" value="InterPro"/>
</dbReference>
<feature type="compositionally biased region" description="Polar residues" evidence="6">
    <location>
        <begin position="85"/>
        <end position="96"/>
    </location>
</feature>
<dbReference type="SMART" id="SM01032">
    <property type="entry name" value="BHD_3"/>
    <property type="match status" value="1"/>
</dbReference>
<evidence type="ECO:0000313" key="11">
    <source>
        <dbReference type="Proteomes" id="UP000803884"/>
    </source>
</evidence>
<protein>
    <recommendedName>
        <fullName evidence="12">Rad4-domain-containing protein</fullName>
    </recommendedName>
</protein>
<dbReference type="Gene3D" id="2.20.20.110">
    <property type="entry name" value="Rad4, beta-hairpin domain BHD1"/>
    <property type="match status" value="1"/>
</dbReference>
<dbReference type="PANTHER" id="PTHR12135:SF0">
    <property type="entry name" value="DNA REPAIR PROTEIN COMPLEMENTING XP-C CELLS"/>
    <property type="match status" value="1"/>
</dbReference>
<keyword evidence="11" id="KW-1185">Reference proteome</keyword>
<keyword evidence="3" id="KW-0227">DNA damage</keyword>
<dbReference type="InterPro" id="IPR036985">
    <property type="entry name" value="Transglutaminase-like_sf"/>
</dbReference>
<dbReference type="InterPro" id="IPR018327">
    <property type="entry name" value="BHD_2"/>
</dbReference>
<dbReference type="InterPro" id="IPR004583">
    <property type="entry name" value="DNA_repair_Rad4"/>
</dbReference>
<evidence type="ECO:0000256" key="6">
    <source>
        <dbReference type="SAM" id="MobiDB-lite"/>
    </source>
</evidence>
<feature type="domain" description="Rad4 beta-hairpin" evidence="9">
    <location>
        <begin position="657"/>
        <end position="731"/>
    </location>
</feature>
<evidence type="ECO:0000313" key="10">
    <source>
        <dbReference type="EMBL" id="KAL1586591.1"/>
    </source>
</evidence>
<comment type="similarity">
    <text evidence="2">Belongs to the XPC family.</text>
</comment>
<feature type="region of interest" description="Disordered" evidence="6">
    <location>
        <begin position="1"/>
        <end position="150"/>
    </location>
</feature>
<dbReference type="GO" id="GO:0006289">
    <property type="term" value="P:nucleotide-excision repair"/>
    <property type="evidence" value="ECO:0007669"/>
    <property type="project" value="InterPro"/>
</dbReference>
<comment type="caution">
    <text evidence="10">The sequence shown here is derived from an EMBL/GenBank/DDBJ whole genome shotgun (WGS) entry which is preliminary data.</text>
</comment>
<dbReference type="PANTHER" id="PTHR12135">
    <property type="entry name" value="DNA REPAIR PROTEIN XP-C / RAD4"/>
    <property type="match status" value="1"/>
</dbReference>
<dbReference type="GO" id="GO:0006298">
    <property type="term" value="P:mismatch repair"/>
    <property type="evidence" value="ECO:0007669"/>
    <property type="project" value="TreeGrafter"/>
</dbReference>
<feature type="region of interest" description="Disordered" evidence="6">
    <location>
        <begin position="266"/>
        <end position="290"/>
    </location>
</feature>
<dbReference type="SMART" id="SM01030">
    <property type="entry name" value="BHD_1"/>
    <property type="match status" value="1"/>
</dbReference>
<evidence type="ECO:0000256" key="2">
    <source>
        <dbReference type="ARBA" id="ARBA00009525"/>
    </source>
</evidence>
<evidence type="ECO:0000256" key="5">
    <source>
        <dbReference type="ARBA" id="ARBA00023242"/>
    </source>
</evidence>
<dbReference type="Pfam" id="PF10405">
    <property type="entry name" value="BHD_3"/>
    <property type="match status" value="1"/>
</dbReference>
<evidence type="ECO:0000256" key="4">
    <source>
        <dbReference type="ARBA" id="ARBA00023204"/>
    </source>
</evidence>
<organism evidence="10 11">
    <name type="scientific">Cladosporium halotolerans</name>
    <dbReference type="NCBI Taxonomy" id="1052096"/>
    <lineage>
        <taxon>Eukaryota</taxon>
        <taxon>Fungi</taxon>
        <taxon>Dikarya</taxon>
        <taxon>Ascomycota</taxon>
        <taxon>Pezizomycotina</taxon>
        <taxon>Dothideomycetes</taxon>
        <taxon>Dothideomycetidae</taxon>
        <taxon>Cladosporiales</taxon>
        <taxon>Cladosporiaceae</taxon>
        <taxon>Cladosporium</taxon>
    </lineage>
</organism>
<feature type="compositionally biased region" description="Acidic residues" evidence="6">
    <location>
        <begin position="1099"/>
        <end position="1112"/>
    </location>
</feature>
<feature type="region of interest" description="Disordered" evidence="6">
    <location>
        <begin position="357"/>
        <end position="408"/>
    </location>
</feature>
<dbReference type="InterPro" id="IPR018328">
    <property type="entry name" value="Rad4_beta-hairpin_dom3"/>
</dbReference>
<evidence type="ECO:0000256" key="1">
    <source>
        <dbReference type="ARBA" id="ARBA00004123"/>
    </source>
</evidence>
<dbReference type="SUPFAM" id="SSF54001">
    <property type="entry name" value="Cysteine proteinases"/>
    <property type="match status" value="1"/>
</dbReference>
<dbReference type="SMART" id="SM01031">
    <property type="entry name" value="BHD_2"/>
    <property type="match status" value="1"/>
</dbReference>
<dbReference type="GO" id="GO:0071942">
    <property type="term" value="C:XPC complex"/>
    <property type="evidence" value="ECO:0007669"/>
    <property type="project" value="TreeGrafter"/>
</dbReference>
<accession>A0AB34KQX2</accession>
<evidence type="ECO:0000259" key="8">
    <source>
        <dbReference type="SMART" id="SM01031"/>
    </source>
</evidence>
<sequence length="1112" mass="119917">MVSRAGRPKPHDSAAAAAPRRSTRSRKAAAPDGRDTAPDVYGDMVAEAVAADPVDTESRPLKRRKVSKGPITPDRIAHSEPASASVKSLATISSPIQGRVGSYESDITPAKRQQQTVEYSSSSEESDFGFEDVDLGPKEASSPAPAQEDEYEDIVDVAASVAPPGSAQKATVHRRKPASASEKASRLRVHKVHFLTLLGHCMYANSRCNSAAVQKLTGKLVDKRMKSYLNPKINDTQFQRNRSFMDGLEQAKTAFKAEFRITSSGMARPRWASDGDNGDGPSSSADGEPMDLADFVSAARDLEGSQDTGNQLFCAMLRAAGVEARLVCSLQTLPFANPPPKSSTPQKQKKPAVFAIAPDTDPNLSDASASDGNMESSATFGKVPSIRRRLGQPGFSPSVMTAPPPKEKKKPIRTLSYPVYWVEAFNTAHQKWIPVDPMVTNTVGKPSKIEPPASYDLNMLIYAIAFESNGVARDVTRRYAKAFNAKTRRQRVESSGEEGAKWLKKALRLFRRRSRLDRDQVEDAELAQKEAREGLPSNVLDFKDHPYYALERHLRRHEVLHPRREAGKVNAGTAAKPRMEPVFRRQDVLSCKSADKWYRLGREVKRGEQPLKHVPARASRRRDPEDEDEEAGAPTTALYSIHQTQVYVPPPVRKGKVPKNAFGNLDVYVPSMVPAGGVHIRHALTQQAARTLNIDFSDAVTGFKFQGRKGTAIIEGAVVSQEHGEAVEAIIEGLECEALLDASKARSLAALRLWARFLKGLRIAERVAAYGEKSTTEAVDDNELGQGESAVGDADESTNASDATMPTAGQFSIVELAMPSKPARKSKKKSYESEVEDDDDDFASSARRSGRKKGIAVVDEEDDDEAEYMPDNEGGGGGFFPDQAEETIETGGGFVPEDSGGGGFLPDESAGQEGGFITTNTDAEESGGGFLPENTVDDMGGGGFVVENDMGGPAQDDLFGDGDSGGGFIVDVDQDKSAEDDLFGDDGTGGGFAGGDSMPIESNDHGLDLGTDEAKMNKRTSQDANGRAELVADEGITANNEIVKRITPASDAAETDPGVAHSGRQKPALPDLGPLTDKGPMDRDDEDEEDRGSLLSHDPEDDDAEPDWLESD</sequence>
<dbReference type="Gene3D" id="3.90.260.10">
    <property type="entry name" value="Transglutaminase-like"/>
    <property type="match status" value="1"/>
</dbReference>
<keyword evidence="5" id="KW-0539">Nucleus</keyword>